<dbReference type="RefSeq" id="WP_099243411.1">
    <property type="nucleotide sequence ID" value="NZ_FXXP01000001.1"/>
</dbReference>
<dbReference type="PANTHER" id="PTHR21064:SF6">
    <property type="entry name" value="AMINOGLYCOSIDE PHOSPHOTRANSFERASE DOMAIN-CONTAINING PROTEIN"/>
    <property type="match status" value="1"/>
</dbReference>
<dbReference type="OrthoDB" id="241498at2"/>
<proteinExistence type="inferred from homology"/>
<keyword evidence="3" id="KW-0808">Transferase</keyword>
<evidence type="ECO:0000313" key="4">
    <source>
        <dbReference type="Proteomes" id="UP000225972"/>
    </source>
</evidence>
<gene>
    <name evidence="3" type="ORF">TRP8649_01342</name>
</gene>
<dbReference type="SUPFAM" id="SSF56112">
    <property type="entry name" value="Protein kinase-like (PK-like)"/>
    <property type="match status" value="1"/>
</dbReference>
<dbReference type="PANTHER" id="PTHR21064">
    <property type="entry name" value="AMINOGLYCOSIDE PHOSPHOTRANSFERASE DOMAIN-CONTAINING PROTEIN-RELATED"/>
    <property type="match status" value="1"/>
</dbReference>
<evidence type="ECO:0000313" key="3">
    <source>
        <dbReference type="EMBL" id="SMX27240.1"/>
    </source>
</evidence>
<dbReference type="InterPro" id="IPR002575">
    <property type="entry name" value="Aminoglycoside_PTrfase"/>
</dbReference>
<name>A0A238J950_9RHOB</name>
<sequence length="315" mass="34713">MTTAEKALPLWGLEGAEVTLIAARENTVYRLDHPAGKFALRLHRARYRTDAQLTAELDWMAWVSQSGLSVPTPRMSLSGSHLQIVDGIQVDVLGWLEGSTLDRSLLEMGAAARELTFETLGRNMAKLHIASDAWPGAADSARPVWDANGLVGDAPLWDRFWDNPALSNGQRDLLLAFREKARSDLAALAPSLDFGLIHADLVPGNVMVQGPQLHLIDFDDGGFGFRLFEIATALLKNLTLPDFDTLKSALISGYHAERQLDMTHLDLFLALRAVTYVGWNISRTNEDKTGARNARFIRDAEALAVSYLERHPGFG</sequence>
<reference evidence="4" key="1">
    <citation type="submission" date="2017-05" db="EMBL/GenBank/DDBJ databases">
        <authorList>
            <person name="Rodrigo-Torres L."/>
            <person name="Arahal R. D."/>
            <person name="Lucena T."/>
        </authorList>
    </citation>
    <scope>NUCLEOTIDE SEQUENCE [LARGE SCALE GENOMIC DNA]</scope>
    <source>
        <strain evidence="4">CECT 8649</strain>
    </source>
</reference>
<feature type="domain" description="Aminoglycoside phosphotransferase" evidence="2">
    <location>
        <begin position="19"/>
        <end position="256"/>
    </location>
</feature>
<dbReference type="GO" id="GO:0004413">
    <property type="term" value="F:homoserine kinase activity"/>
    <property type="evidence" value="ECO:0007669"/>
    <property type="project" value="TreeGrafter"/>
</dbReference>
<comment type="similarity">
    <text evidence="1">Belongs to the pseudomonas-type ThrB family.</text>
</comment>
<dbReference type="Gene3D" id="3.90.1200.10">
    <property type="match status" value="1"/>
</dbReference>
<dbReference type="Proteomes" id="UP000225972">
    <property type="component" value="Unassembled WGS sequence"/>
</dbReference>
<dbReference type="Pfam" id="PF01636">
    <property type="entry name" value="APH"/>
    <property type="match status" value="1"/>
</dbReference>
<keyword evidence="3" id="KW-0418">Kinase</keyword>
<dbReference type="AlphaFoldDB" id="A0A238J950"/>
<protein>
    <submittedName>
        <fullName evidence="3">Homoserine kinase</fullName>
    </submittedName>
</protein>
<evidence type="ECO:0000259" key="2">
    <source>
        <dbReference type="Pfam" id="PF01636"/>
    </source>
</evidence>
<dbReference type="EMBL" id="FXXP01000001">
    <property type="protein sequence ID" value="SMX27240.1"/>
    <property type="molecule type" value="Genomic_DNA"/>
</dbReference>
<dbReference type="Gene3D" id="3.30.200.20">
    <property type="entry name" value="Phosphorylase Kinase, domain 1"/>
    <property type="match status" value="1"/>
</dbReference>
<dbReference type="InterPro" id="IPR011009">
    <property type="entry name" value="Kinase-like_dom_sf"/>
</dbReference>
<organism evidence="3 4">
    <name type="scientific">Pelagimonas phthalicica</name>
    <dbReference type="NCBI Taxonomy" id="1037362"/>
    <lineage>
        <taxon>Bacteria</taxon>
        <taxon>Pseudomonadati</taxon>
        <taxon>Pseudomonadota</taxon>
        <taxon>Alphaproteobacteria</taxon>
        <taxon>Rhodobacterales</taxon>
        <taxon>Roseobacteraceae</taxon>
        <taxon>Pelagimonas</taxon>
    </lineage>
</organism>
<keyword evidence="4" id="KW-1185">Reference proteome</keyword>
<evidence type="ECO:0000256" key="1">
    <source>
        <dbReference type="ARBA" id="ARBA00038240"/>
    </source>
</evidence>
<accession>A0A238J950</accession>
<dbReference type="GO" id="GO:0009088">
    <property type="term" value="P:threonine biosynthetic process"/>
    <property type="evidence" value="ECO:0007669"/>
    <property type="project" value="TreeGrafter"/>
</dbReference>
<dbReference type="InterPro" id="IPR050249">
    <property type="entry name" value="Pseudomonas-type_ThrB"/>
</dbReference>